<sequence length="766" mass="90094">MNAISDLDQLLFQKSNKPQSSQNPDITITSYSDISDGTPNKQLFKFPINTNPQQIQPQMQASDSIMESMTPKKINKLIDWSKYNVAPGNAKNIFPQVAGISIEFSNENSLNFKQLIKPNEDNQSNKFIDMQQNTNDFSHLEVNTTKNEQLDSKNIQSLYHSILLKDSIITQLKNQITSLQSSESTLQSEIQKIYKVLHSKERTIENQELQISNLTTHLKNEQQDQNILSDIKKSTDYEINPHCQQCFAAKQELKNILQECSLDNQLTILESENNLSAQIREIVTLLLTKQRQQIDIALEQQDEQIKELNDQIQQSQVQKTQILEENNALQKKIQLIFNEYQEQEKNLIQEFEQIKIINYNLAQENQQYKQQIQSSKSKDFIKSIDADKFKGYTSVQSEKCEINNDINQIRQQFQNQVKELLQKIQDYEKQIQQLKEDTFIKQKSNYKLQLQKIKENDKKKIELFSQIKILQQTQKENEKSIQELKDDQEKLKKKIQFKNIEIKQLLEQNRTILDKNNELNAKINQLEQKLVLQEPNQKEYKQSPKSRSLEQSRVISQHLQPNLNYQYLNQLINEYKSYQQEFIDLKGVFAEKLKQYEILQNKIQKLQNDNFSLNQQNQKLIQENKQIKNDINITKRTSEELTTTVRCSAATGESTQMKSFIKQSDYDTEKKKQFNIIDQLEPELLSTEETLHILKEILIRSVKSFELIRKIYQISEIKELLFIFSKIDEKCLSSNQKLNKIVSCLLGERRKLQWTNKNEKLDFLNS</sequence>
<evidence type="ECO:0000313" key="3">
    <source>
        <dbReference type="Proteomes" id="UP000692954"/>
    </source>
</evidence>
<feature type="coiled-coil region" evidence="1">
    <location>
        <begin position="467"/>
        <end position="529"/>
    </location>
</feature>
<accession>A0A8S1R691</accession>
<reference evidence="2" key="1">
    <citation type="submission" date="2021-01" db="EMBL/GenBank/DDBJ databases">
        <authorList>
            <consortium name="Genoscope - CEA"/>
            <person name="William W."/>
        </authorList>
    </citation>
    <scope>NUCLEOTIDE SEQUENCE</scope>
</reference>
<dbReference type="OrthoDB" id="304763at2759"/>
<dbReference type="AlphaFoldDB" id="A0A8S1R691"/>
<dbReference type="Proteomes" id="UP000692954">
    <property type="component" value="Unassembled WGS sequence"/>
</dbReference>
<feature type="coiled-coil region" evidence="1">
    <location>
        <begin position="568"/>
        <end position="637"/>
    </location>
</feature>
<name>A0A8S1R691_9CILI</name>
<feature type="coiled-coil region" evidence="1">
    <location>
        <begin position="169"/>
        <end position="224"/>
    </location>
</feature>
<keyword evidence="3" id="KW-1185">Reference proteome</keyword>
<keyword evidence="1" id="KW-0175">Coiled coil</keyword>
<feature type="coiled-coil region" evidence="1">
    <location>
        <begin position="403"/>
        <end position="437"/>
    </location>
</feature>
<evidence type="ECO:0000256" key="1">
    <source>
        <dbReference type="SAM" id="Coils"/>
    </source>
</evidence>
<gene>
    <name evidence="2" type="ORF">PSON_ATCC_30995.1.T1410148</name>
</gene>
<organism evidence="2 3">
    <name type="scientific">Paramecium sonneborni</name>
    <dbReference type="NCBI Taxonomy" id="65129"/>
    <lineage>
        <taxon>Eukaryota</taxon>
        <taxon>Sar</taxon>
        <taxon>Alveolata</taxon>
        <taxon>Ciliophora</taxon>
        <taxon>Intramacronucleata</taxon>
        <taxon>Oligohymenophorea</taxon>
        <taxon>Peniculida</taxon>
        <taxon>Parameciidae</taxon>
        <taxon>Paramecium</taxon>
    </lineage>
</organism>
<comment type="caution">
    <text evidence="2">The sequence shown here is derived from an EMBL/GenBank/DDBJ whole genome shotgun (WGS) entry which is preliminary data.</text>
</comment>
<protein>
    <submittedName>
        <fullName evidence="2">Uncharacterized protein</fullName>
    </submittedName>
</protein>
<evidence type="ECO:0000313" key="2">
    <source>
        <dbReference type="EMBL" id="CAD8122985.1"/>
    </source>
</evidence>
<dbReference type="EMBL" id="CAJJDN010000141">
    <property type="protein sequence ID" value="CAD8122985.1"/>
    <property type="molecule type" value="Genomic_DNA"/>
</dbReference>
<feature type="coiled-coil region" evidence="1">
    <location>
        <begin position="291"/>
        <end position="346"/>
    </location>
</feature>
<proteinExistence type="predicted"/>